<keyword evidence="5" id="KW-1185">Reference proteome</keyword>
<gene>
    <name evidence="4" type="ORF">C7M84_020469</name>
</gene>
<dbReference type="OrthoDB" id="27823at2759"/>
<reference evidence="4 5" key="2">
    <citation type="submission" date="2019-01" db="EMBL/GenBank/DDBJ databases">
        <title>The decoding of complex shrimp genome reveals the adaptation for benthos swimmer, frequently molting mechanism and breeding impact on genome.</title>
        <authorList>
            <person name="Sun Y."/>
            <person name="Gao Y."/>
            <person name="Yu Y."/>
        </authorList>
    </citation>
    <scope>NUCLEOTIDE SEQUENCE [LARGE SCALE GENOMIC DNA]</scope>
    <source>
        <tissue evidence="4">Muscle</tissue>
    </source>
</reference>
<dbReference type="SMART" id="SM00721">
    <property type="entry name" value="BAR"/>
    <property type="match status" value="1"/>
</dbReference>
<accession>A0A3R7LXA3</accession>
<dbReference type="STRING" id="6689.A0A3R7LXA3"/>
<comment type="caution">
    <text evidence="4">The sequence shown here is derived from an EMBL/GenBank/DDBJ whole genome shotgun (WGS) entry which is preliminary data.</text>
</comment>
<keyword evidence="1" id="KW-0344">Guanine-nucleotide releasing factor</keyword>
<dbReference type="PANTHER" id="PTHR22834:SF20">
    <property type="entry name" value="SH3 DOMAIN-CONTAINING PROTEIN"/>
    <property type="match status" value="1"/>
</dbReference>
<dbReference type="Pfam" id="PF03114">
    <property type="entry name" value="BAR"/>
    <property type="match status" value="1"/>
</dbReference>
<reference evidence="4 5" key="1">
    <citation type="submission" date="2018-04" db="EMBL/GenBank/DDBJ databases">
        <authorList>
            <person name="Zhang X."/>
            <person name="Yuan J."/>
            <person name="Li F."/>
            <person name="Xiang J."/>
        </authorList>
    </citation>
    <scope>NUCLEOTIDE SEQUENCE [LARGE SCALE GENOMIC DNA]</scope>
    <source>
        <tissue evidence="4">Muscle</tissue>
    </source>
</reference>
<dbReference type="SUPFAM" id="SSF103657">
    <property type="entry name" value="BAR/IMD domain-like"/>
    <property type="match status" value="1"/>
</dbReference>
<name>A0A3R7LXA3_PENVA</name>
<dbReference type="Pfam" id="PF00621">
    <property type="entry name" value="RhoGEF"/>
    <property type="match status" value="1"/>
</dbReference>
<dbReference type="InterPro" id="IPR035899">
    <property type="entry name" value="DBL_dom_sf"/>
</dbReference>
<dbReference type="InterPro" id="IPR004148">
    <property type="entry name" value="BAR_dom"/>
</dbReference>
<dbReference type="PANTHER" id="PTHR22834">
    <property type="entry name" value="NUCLEAR FUSION PROTEIN FUS2"/>
    <property type="match status" value="1"/>
</dbReference>
<dbReference type="Gene3D" id="1.20.1270.60">
    <property type="entry name" value="Arfaptin homology (AH) domain/BAR domain"/>
    <property type="match status" value="1"/>
</dbReference>
<evidence type="ECO:0000256" key="1">
    <source>
        <dbReference type="ARBA" id="ARBA00022658"/>
    </source>
</evidence>
<organism evidence="4 5">
    <name type="scientific">Penaeus vannamei</name>
    <name type="common">Whiteleg shrimp</name>
    <name type="synonym">Litopenaeus vannamei</name>
    <dbReference type="NCBI Taxonomy" id="6689"/>
    <lineage>
        <taxon>Eukaryota</taxon>
        <taxon>Metazoa</taxon>
        <taxon>Ecdysozoa</taxon>
        <taxon>Arthropoda</taxon>
        <taxon>Crustacea</taxon>
        <taxon>Multicrustacea</taxon>
        <taxon>Malacostraca</taxon>
        <taxon>Eumalacostraca</taxon>
        <taxon>Eucarida</taxon>
        <taxon>Decapoda</taxon>
        <taxon>Dendrobranchiata</taxon>
        <taxon>Penaeoidea</taxon>
        <taxon>Penaeidae</taxon>
        <taxon>Penaeus</taxon>
    </lineage>
</organism>
<protein>
    <submittedName>
        <fullName evidence="4">Putative dynamin-binding protein-like isoform X1</fullName>
    </submittedName>
</protein>
<dbReference type="InterPro" id="IPR000219">
    <property type="entry name" value="DH_dom"/>
</dbReference>
<feature type="domain" description="BAR" evidence="3">
    <location>
        <begin position="96"/>
        <end position="297"/>
    </location>
</feature>
<dbReference type="PROSITE" id="PS51021">
    <property type="entry name" value="BAR"/>
    <property type="match status" value="1"/>
</dbReference>
<sequence>MDMRSVLIKPVQRVLKYPLFLDRLVSETAMGHPDFKDLMEAKTRMANVAKDINEYTKRLDLINKYRAGGDQSLQSKMQRVSMHSVVKKSARISAMVSEMLGIMSQTKDPEFDEEVAKFRCVQKAAQTLAQDVSVLLQGVIARHKAEMDISRNLAATLLQAAATPEMESIQRDSFIQQRVIQPAKQLVSLCEVPERLIQKRYHKMLDYDNAQYKLDKNKDATKTRILEEELSQMKGTYEALNTQLMMELPILTRCGSEVLSLATRSLVAARMYLQGHLAKLYLQLAQKFAKAIAWLYPQLMRCDGGRRRLALRT</sequence>
<evidence type="ECO:0000313" key="5">
    <source>
        <dbReference type="Proteomes" id="UP000283509"/>
    </source>
</evidence>
<dbReference type="PROSITE" id="PS50010">
    <property type="entry name" value="DH_2"/>
    <property type="match status" value="1"/>
</dbReference>
<proteinExistence type="predicted"/>
<evidence type="ECO:0000259" key="2">
    <source>
        <dbReference type="PROSITE" id="PS50010"/>
    </source>
</evidence>
<evidence type="ECO:0000259" key="3">
    <source>
        <dbReference type="PROSITE" id="PS51021"/>
    </source>
</evidence>
<feature type="domain" description="DH" evidence="2">
    <location>
        <begin position="1"/>
        <end position="55"/>
    </location>
</feature>
<dbReference type="InterPro" id="IPR027267">
    <property type="entry name" value="AH/BAR_dom_sf"/>
</dbReference>
<evidence type="ECO:0000313" key="4">
    <source>
        <dbReference type="EMBL" id="ROT61729.1"/>
    </source>
</evidence>
<dbReference type="Proteomes" id="UP000283509">
    <property type="component" value="Unassembled WGS sequence"/>
</dbReference>
<dbReference type="Gene3D" id="1.20.900.10">
    <property type="entry name" value="Dbl homology (DH) domain"/>
    <property type="match status" value="1"/>
</dbReference>
<dbReference type="EMBL" id="QCYY01004011">
    <property type="protein sequence ID" value="ROT61729.1"/>
    <property type="molecule type" value="Genomic_DNA"/>
</dbReference>
<dbReference type="GO" id="GO:0005085">
    <property type="term" value="F:guanyl-nucleotide exchange factor activity"/>
    <property type="evidence" value="ECO:0007669"/>
    <property type="project" value="UniProtKB-KW"/>
</dbReference>
<dbReference type="AlphaFoldDB" id="A0A3R7LXA3"/>
<dbReference type="GO" id="GO:0005737">
    <property type="term" value="C:cytoplasm"/>
    <property type="evidence" value="ECO:0007669"/>
    <property type="project" value="InterPro"/>
</dbReference>
<dbReference type="SUPFAM" id="SSF48065">
    <property type="entry name" value="DBL homology domain (DH-domain)"/>
    <property type="match status" value="1"/>
</dbReference>
<dbReference type="InterPro" id="IPR051492">
    <property type="entry name" value="Dynamin-Rho_GEF"/>
</dbReference>